<comment type="caution">
    <text evidence="3">The sequence shown here is derived from an EMBL/GenBank/DDBJ whole genome shotgun (WGS) entry which is preliminary data.</text>
</comment>
<keyword evidence="2" id="KW-0472">Membrane</keyword>
<feature type="region of interest" description="Disordered" evidence="1">
    <location>
        <begin position="195"/>
        <end position="277"/>
    </location>
</feature>
<reference evidence="3" key="1">
    <citation type="journal article" date="2023" name="Science">
        <title>Elucidation of the pathway for biosynthesis of saponin adjuvants from the soapbark tree.</title>
        <authorList>
            <person name="Reed J."/>
            <person name="Orme A."/>
            <person name="El-Demerdash A."/>
            <person name="Owen C."/>
            <person name="Martin L.B.B."/>
            <person name="Misra R.C."/>
            <person name="Kikuchi S."/>
            <person name="Rejzek M."/>
            <person name="Martin A.C."/>
            <person name="Harkess A."/>
            <person name="Leebens-Mack J."/>
            <person name="Louveau T."/>
            <person name="Stephenson M.J."/>
            <person name="Osbourn A."/>
        </authorList>
    </citation>
    <scope>NUCLEOTIDE SEQUENCE</scope>
    <source>
        <strain evidence="3">S10</strain>
    </source>
</reference>
<evidence type="ECO:0000313" key="3">
    <source>
        <dbReference type="EMBL" id="KAJ7973002.1"/>
    </source>
</evidence>
<keyword evidence="2" id="KW-1133">Transmembrane helix</keyword>
<feature type="transmembrane region" description="Helical" evidence="2">
    <location>
        <begin position="395"/>
        <end position="419"/>
    </location>
</feature>
<feature type="compositionally biased region" description="Acidic residues" evidence="1">
    <location>
        <begin position="215"/>
        <end position="230"/>
    </location>
</feature>
<evidence type="ECO:0000256" key="2">
    <source>
        <dbReference type="SAM" id="Phobius"/>
    </source>
</evidence>
<feature type="region of interest" description="Disordered" evidence="1">
    <location>
        <begin position="341"/>
        <end position="361"/>
    </location>
</feature>
<dbReference type="Proteomes" id="UP001163823">
    <property type="component" value="Chromosome 4"/>
</dbReference>
<feature type="transmembrane region" description="Helical" evidence="2">
    <location>
        <begin position="28"/>
        <end position="50"/>
    </location>
</feature>
<proteinExistence type="predicted"/>
<feature type="compositionally biased region" description="Basic and acidic residues" evidence="1">
    <location>
        <begin position="205"/>
        <end position="214"/>
    </location>
</feature>
<name>A0AAD7Q1A2_QUISA</name>
<organism evidence="3 4">
    <name type="scientific">Quillaja saponaria</name>
    <name type="common">Soap bark tree</name>
    <dbReference type="NCBI Taxonomy" id="32244"/>
    <lineage>
        <taxon>Eukaryota</taxon>
        <taxon>Viridiplantae</taxon>
        <taxon>Streptophyta</taxon>
        <taxon>Embryophyta</taxon>
        <taxon>Tracheophyta</taxon>
        <taxon>Spermatophyta</taxon>
        <taxon>Magnoliopsida</taxon>
        <taxon>eudicotyledons</taxon>
        <taxon>Gunneridae</taxon>
        <taxon>Pentapetalae</taxon>
        <taxon>rosids</taxon>
        <taxon>fabids</taxon>
        <taxon>Fabales</taxon>
        <taxon>Quillajaceae</taxon>
        <taxon>Quillaja</taxon>
    </lineage>
</organism>
<dbReference type="AlphaFoldDB" id="A0AAD7Q1A2"/>
<keyword evidence="2 3" id="KW-0812">Transmembrane</keyword>
<keyword evidence="4" id="KW-1185">Reference proteome</keyword>
<sequence>MEEQRVKNKHGKKKTQITLSVGGGGGGIGGLIVLGGALAITSVIAVAAFASKRNRKKGENEKPKLLNVVPEEMDKLGCQIEDEASLGLSSKLNLVQDSKAIDQNSCCTGYEMSKTSEEKLEPKPKDDEENTTFIHQEIALSDDSLPESVQSMDETGVVEEGLSLIFDDPRMYREKMGKIEYEEGLFSKEIIDVDNENGMSDTTTDTEHDANENGHEEEDDDKDVVEDAQESSEGTERTSMDSTEAVIWPTELIGEPELESGETKINPSHGDEHEKADGAAKTEEFINYYNGSDGDVTKGSYCYDTENTESAALILNAKAHGPVEEPEKADVAAKTEEFANRYNGNDSNDSDGSEGHGSDDTENTERAALILNAKAKGSVELNDQPLHTSKLRLQIMLILLLALMLLIVLLAHLSAMSYYRLDSDSGSAP</sequence>
<gene>
    <name evidence="3" type="ORF">O6P43_010811</name>
</gene>
<evidence type="ECO:0000256" key="1">
    <source>
        <dbReference type="SAM" id="MobiDB-lite"/>
    </source>
</evidence>
<protein>
    <submittedName>
        <fullName evidence="3">Transmembrane protein</fullName>
    </submittedName>
</protein>
<evidence type="ECO:0000313" key="4">
    <source>
        <dbReference type="Proteomes" id="UP001163823"/>
    </source>
</evidence>
<dbReference type="KEGG" id="qsa:O6P43_010811"/>
<accession>A0AAD7Q1A2</accession>
<dbReference type="EMBL" id="JARAOO010000004">
    <property type="protein sequence ID" value="KAJ7973002.1"/>
    <property type="molecule type" value="Genomic_DNA"/>
</dbReference>